<evidence type="ECO:0000313" key="1">
    <source>
        <dbReference type="EMBL" id="ONI40275.1"/>
    </source>
</evidence>
<dbReference type="Proteomes" id="UP000188605">
    <property type="component" value="Unassembled WGS sequence"/>
</dbReference>
<gene>
    <name evidence="1" type="ORF">AN396_06390</name>
</gene>
<comment type="caution">
    <text evidence="1">The sequence shown here is derived from an EMBL/GenBank/DDBJ whole genome shotgun (WGS) entry which is preliminary data.</text>
</comment>
<evidence type="ECO:0000313" key="2">
    <source>
        <dbReference type="Proteomes" id="UP000188605"/>
    </source>
</evidence>
<reference evidence="1" key="1">
    <citation type="submission" date="2016-08" db="EMBL/GenBank/DDBJ databases">
        <authorList>
            <person name="Ngugi D.K."/>
            <person name="Miyake S."/>
            <person name="Stingl U."/>
        </authorList>
    </citation>
    <scope>NUCLEOTIDE SEQUENCE</scope>
    <source>
        <strain evidence="1">SCG-B11WGA-EpuloA1</strain>
    </source>
</reference>
<dbReference type="EMBL" id="LJDB01000054">
    <property type="protein sequence ID" value="ONI40275.1"/>
    <property type="molecule type" value="Genomic_DNA"/>
</dbReference>
<organism evidence="1 2">
    <name type="scientific">Candidatus Epulonipiscium fishelsonii</name>
    <dbReference type="NCBI Taxonomy" id="77094"/>
    <lineage>
        <taxon>Bacteria</taxon>
        <taxon>Bacillati</taxon>
        <taxon>Bacillota</taxon>
        <taxon>Clostridia</taxon>
        <taxon>Lachnospirales</taxon>
        <taxon>Lachnospiraceae</taxon>
        <taxon>Candidatus Epulonipiscium</taxon>
    </lineage>
</organism>
<name>A0ACC8XC73_9FIRM</name>
<sequence length="713" mass="83797">MMINCINVFNQKISTKNTKIMLNNKKFVDKNKKKIAIMIKRNRPKMEVTEWFLTSVFIPNIILDKLKVSENSKYVKNKTNKKHVQKRSMNMNAQSKNMQMRSIEMKSQNNNNNNNDNNKEKENIEMKTQSQNMQIWSIGMNPQNNNNNNNNNNNKMGSMEMNTQGKNIHIISKNLGLGMDRNILLDFNNQDSLFVQDSKFAKLSKVSKIVDRAASSFNSREICDLIAHLYSRSEGSQNFDDMIDYQLMDSLLPVEKSESKQSIILLESKNKSPIMLLEAKNKPPIMLLESKRENLLLESRDQQPLCMNREYFVRELKKFYDMLDFKDYALLGFMDYLLMIGLRKNCVTLQFKKNRQEKFVIQNRYMVLDRNKKVVTNEKIEPAEKMKHEIIQSDKSDKQEIIRTSNKMDVLKKDYIINFKRVGRGCEINREEDGSEKLILREILKRNKNRGMFKYDDVVIKKEREIIDVNVVEIVNETKERITVADVFQDVNVNEIINKKIINQEIDVGVKEAINKKIINQEIDVGVKEAINKKIINQEIDIGVKEAINKKIINQEIDVGAKEAINKKIINQEIDVGELRVVNNKKDRKAVDKKELKDKKAIEKKELRDKKVAKKAEVQEMKRSNARSKKDERTKIETDKNQHKPLSEQLKFLGDKFASIMRRNKRMEIEKELLRSERIQAQHKSKIREPSKNDDRLIYLDDYRSWRRVSVFS</sequence>
<accession>A0ACC8XC73</accession>
<proteinExistence type="predicted"/>
<keyword evidence="2" id="KW-1185">Reference proteome</keyword>
<protein>
    <submittedName>
        <fullName evidence="1">Uncharacterized protein</fullName>
    </submittedName>
</protein>